<dbReference type="CDD" id="cd17291">
    <property type="entry name" value="RMtype1_S_MgeORF438P-TRD-CR_like"/>
    <property type="match status" value="1"/>
</dbReference>
<dbReference type="InterPro" id="IPR044946">
    <property type="entry name" value="Restrct_endonuc_typeI_TRD_sf"/>
</dbReference>
<sequence>MSKLEQLINELCPNGVEYVSLGLYCKISKGKQLNKENLLEEGDYPAYNGGTSYSGFTNNYNVEANTIIISQGGASAGFVQFIKTKFWANAHCYYLQPDYNFLNNNYVFHFVKSMQNKLMECQHGAGIPALKSNEIYKLQIPLPPLVVQEEIVRILDTFTELTAELTAELTMRKQQYEYYHNSLFEFKDWNIQYLSVGELFEFKNGLNKEKSAFGHGQPFINFTDVYKNRWLTNEKISGLVNVNPSEIENYSARKGDVFFTRTSETKEDIGMSSALIENIPNCVFNGFSIRARPITDLLLPKFSAYYFSTNKVRKTIIKYSAFTTRGSITGPKLSKILVPILPLDEQQRIVDILDRFDTLVNDIKEGLPAEIEARKQQYEYYRDKLLTFKKLEV</sequence>
<comment type="caution">
    <text evidence="5">The sequence shown here is derived from an EMBL/GenBank/DDBJ whole genome shotgun (WGS) entry which is preliminary data.</text>
</comment>
<keyword evidence="3" id="KW-0238">DNA-binding</keyword>
<keyword evidence="6" id="KW-1185">Reference proteome</keyword>
<dbReference type="Proteomes" id="UP001279681">
    <property type="component" value="Unassembled WGS sequence"/>
</dbReference>
<dbReference type="Gene3D" id="3.90.220.20">
    <property type="entry name" value="DNA methylase specificity domains"/>
    <property type="match status" value="2"/>
</dbReference>
<dbReference type="PANTHER" id="PTHR43140">
    <property type="entry name" value="TYPE-1 RESTRICTION ENZYME ECOKI SPECIFICITY PROTEIN"/>
    <property type="match status" value="1"/>
</dbReference>
<evidence type="ECO:0000313" key="6">
    <source>
        <dbReference type="Proteomes" id="UP001279681"/>
    </source>
</evidence>
<organism evidence="5 6">
    <name type="scientific">Candidatus Cetobacterium colombiensis</name>
    <dbReference type="NCBI Taxonomy" id="3073100"/>
    <lineage>
        <taxon>Bacteria</taxon>
        <taxon>Fusobacteriati</taxon>
        <taxon>Fusobacteriota</taxon>
        <taxon>Fusobacteriia</taxon>
        <taxon>Fusobacteriales</taxon>
        <taxon>Fusobacteriaceae</taxon>
        <taxon>Cetobacterium</taxon>
    </lineage>
</organism>
<dbReference type="InterPro" id="IPR051212">
    <property type="entry name" value="Type-I_RE_S_subunit"/>
</dbReference>
<accession>A0ABU4WBG5</accession>
<comment type="similarity">
    <text evidence="1">Belongs to the type-I restriction system S methylase family.</text>
</comment>
<dbReference type="CDD" id="cd17517">
    <property type="entry name" value="RMtype1_S_EcoKI_StySPI-TRD2-CR2_like"/>
    <property type="match status" value="1"/>
</dbReference>
<dbReference type="PANTHER" id="PTHR43140:SF1">
    <property type="entry name" value="TYPE I RESTRICTION ENZYME ECOKI SPECIFICITY SUBUNIT"/>
    <property type="match status" value="1"/>
</dbReference>
<dbReference type="InterPro" id="IPR000055">
    <property type="entry name" value="Restrct_endonuc_typeI_TRD"/>
</dbReference>
<keyword evidence="5" id="KW-0378">Hydrolase</keyword>
<gene>
    <name evidence="5" type="ORF">RFV38_10335</name>
</gene>
<dbReference type="EC" id="3.1.21.-" evidence="5"/>
<dbReference type="SUPFAM" id="SSF116734">
    <property type="entry name" value="DNA methylase specificity domain"/>
    <property type="match status" value="2"/>
</dbReference>
<evidence type="ECO:0000313" key="5">
    <source>
        <dbReference type="EMBL" id="MDX8336888.1"/>
    </source>
</evidence>
<keyword evidence="5" id="KW-0540">Nuclease</keyword>
<proteinExistence type="inferred from homology"/>
<feature type="domain" description="Type I restriction modification DNA specificity" evidence="4">
    <location>
        <begin position="13"/>
        <end position="169"/>
    </location>
</feature>
<evidence type="ECO:0000256" key="2">
    <source>
        <dbReference type="ARBA" id="ARBA00022747"/>
    </source>
</evidence>
<name>A0ABU4WBG5_9FUSO</name>
<reference evidence="6" key="1">
    <citation type="submission" date="2023-07" db="EMBL/GenBank/DDBJ databases">
        <authorList>
            <person name="Colorado M.A."/>
            <person name="Villamil L.M."/>
            <person name="Melo J.F."/>
            <person name="Rodriguez J.A."/>
            <person name="Ruiz R.Y."/>
        </authorList>
    </citation>
    <scope>NUCLEOTIDE SEQUENCE [LARGE SCALE GENOMIC DNA]</scope>
    <source>
        <strain evidence="6">C33</strain>
    </source>
</reference>
<dbReference type="RefSeq" id="WP_257163990.1">
    <property type="nucleotide sequence ID" value="NZ_JAVIKH010000015.1"/>
</dbReference>
<dbReference type="GO" id="GO:0016787">
    <property type="term" value="F:hydrolase activity"/>
    <property type="evidence" value="ECO:0007669"/>
    <property type="project" value="UniProtKB-KW"/>
</dbReference>
<evidence type="ECO:0000256" key="1">
    <source>
        <dbReference type="ARBA" id="ARBA00010923"/>
    </source>
</evidence>
<keyword evidence="5" id="KW-0255">Endonuclease</keyword>
<evidence type="ECO:0000256" key="3">
    <source>
        <dbReference type="ARBA" id="ARBA00023125"/>
    </source>
</evidence>
<feature type="domain" description="Type I restriction modification DNA specificity" evidence="4">
    <location>
        <begin position="193"/>
        <end position="373"/>
    </location>
</feature>
<protein>
    <submittedName>
        <fullName evidence="5">Restriction endonuclease subunit S</fullName>
        <ecNumber evidence="5">3.1.21.-</ecNumber>
    </submittedName>
</protein>
<keyword evidence="2" id="KW-0680">Restriction system</keyword>
<dbReference type="Pfam" id="PF01420">
    <property type="entry name" value="Methylase_S"/>
    <property type="match status" value="2"/>
</dbReference>
<evidence type="ECO:0000259" key="4">
    <source>
        <dbReference type="Pfam" id="PF01420"/>
    </source>
</evidence>
<dbReference type="GO" id="GO:0004519">
    <property type="term" value="F:endonuclease activity"/>
    <property type="evidence" value="ECO:0007669"/>
    <property type="project" value="UniProtKB-KW"/>
</dbReference>
<dbReference type="EMBL" id="JAVIKH010000015">
    <property type="protein sequence ID" value="MDX8336888.1"/>
    <property type="molecule type" value="Genomic_DNA"/>
</dbReference>